<proteinExistence type="predicted"/>
<comment type="caution">
    <text evidence="1">The sequence shown here is derived from an EMBL/GenBank/DDBJ whole genome shotgun (WGS) entry which is preliminary data.</text>
</comment>
<dbReference type="STRING" id="444597.BST26_15910"/>
<organism evidence="1 2">
    <name type="scientific">Mycolicibacterium insubricum</name>
    <dbReference type="NCBI Taxonomy" id="444597"/>
    <lineage>
        <taxon>Bacteria</taxon>
        <taxon>Bacillati</taxon>
        <taxon>Actinomycetota</taxon>
        <taxon>Actinomycetes</taxon>
        <taxon>Mycobacteriales</taxon>
        <taxon>Mycobacteriaceae</taxon>
        <taxon>Mycolicibacterium</taxon>
    </lineage>
</organism>
<evidence type="ECO:0000313" key="2">
    <source>
        <dbReference type="Proteomes" id="UP000192801"/>
    </source>
</evidence>
<protein>
    <submittedName>
        <fullName evidence="1">Uncharacterized protein</fullName>
    </submittedName>
</protein>
<dbReference type="RefSeq" id="WP_083032283.1">
    <property type="nucleotide sequence ID" value="NZ_AP022618.1"/>
</dbReference>
<dbReference type="OrthoDB" id="3481269at2"/>
<keyword evidence="2" id="KW-1185">Reference proteome</keyword>
<sequence length="114" mass="13215">MSDVDTRLLPEPFADLERFSDWILATEPERYAKRLSSSMAEMQELYDAGMARLEEIMVYLDERFPLHGMPDDAKRLMHLMQSVVMVSFPVEVWKQPRVLDSGAAWVEIVQEPVV</sequence>
<accession>A0A1X0D4J0</accession>
<gene>
    <name evidence="1" type="ORF">BST26_15910</name>
</gene>
<dbReference type="EMBL" id="MVHS01000044">
    <property type="protein sequence ID" value="ORA67324.1"/>
    <property type="molecule type" value="Genomic_DNA"/>
</dbReference>
<dbReference type="Proteomes" id="UP000192801">
    <property type="component" value="Unassembled WGS sequence"/>
</dbReference>
<dbReference type="AlphaFoldDB" id="A0A1X0D4J0"/>
<reference evidence="1 2" key="1">
    <citation type="submission" date="2016-12" db="EMBL/GenBank/DDBJ databases">
        <title>The new phylogeny of genus Mycobacterium.</title>
        <authorList>
            <person name="Tortoli E."/>
            <person name="Trovato A."/>
            <person name="Cirillo D.M."/>
        </authorList>
    </citation>
    <scope>NUCLEOTIDE SEQUENCE [LARGE SCALE GENOMIC DNA]</scope>
    <source>
        <strain evidence="1 2">DSM 45130</strain>
    </source>
</reference>
<evidence type="ECO:0000313" key="1">
    <source>
        <dbReference type="EMBL" id="ORA67324.1"/>
    </source>
</evidence>
<name>A0A1X0D4J0_9MYCO</name>